<gene>
    <name evidence="2" type="ORF">EDD36DRAFT_465257</name>
</gene>
<feature type="region of interest" description="Disordered" evidence="1">
    <location>
        <begin position="404"/>
        <end position="442"/>
    </location>
</feature>
<dbReference type="AlphaFoldDB" id="A0AAN6IDJ5"/>
<dbReference type="EMBL" id="MU404354">
    <property type="protein sequence ID" value="KAI1613120.1"/>
    <property type="molecule type" value="Genomic_DNA"/>
</dbReference>
<feature type="compositionally biased region" description="Pro residues" evidence="1">
    <location>
        <begin position="428"/>
        <end position="442"/>
    </location>
</feature>
<comment type="caution">
    <text evidence="2">The sequence shown here is derived from an EMBL/GenBank/DDBJ whole genome shotgun (WGS) entry which is preliminary data.</text>
</comment>
<evidence type="ECO:0000256" key="1">
    <source>
        <dbReference type="SAM" id="MobiDB-lite"/>
    </source>
</evidence>
<protein>
    <submittedName>
        <fullName evidence="2">Uncharacterized protein</fullName>
    </submittedName>
</protein>
<keyword evidence="3" id="KW-1185">Reference proteome</keyword>
<evidence type="ECO:0000313" key="2">
    <source>
        <dbReference type="EMBL" id="KAI1613120.1"/>
    </source>
</evidence>
<sequence length="578" mass="65146">MASNNAGAGHNQSGSEPHWLRSFNNTEASSDAGNDQQPESGPLEDDAAPPSDDHEGRDIHQDTTGSRIEPEDGSIDPDGGHDNQWEEESNESDAGQQGQVEEEDHWRWSFDPDGRPKPGTAANDGAQMIDNNALRPAYDFLGGMEERLVEGMGEVLAEAPGQYLNVGRPTNAGMREYELNATGMNEDDWAEADAGADLNEDYFDDAVEEDVEEEVEEEAEEAVEDNVEEEVEKEIEEDIEDDRQATGEVERLGPRERCPGLRRSDPHAHLPQDDPIPPQARSIGEGDDAGRNLLAVFGNDDDPRTRYRLRIERARGRGNSAAFHNYPESKTILPARLTLDEICAQYPNHAWGSALRMFEAEGWDGRRIWEALPRDARHESARERPWNYIQRIFTRERENVFFERTGTRWQDHRGPQQPRRRPAAPSTAAPPPQPPAPAPLPVPRNQIERLEQFAGFERQRAVQVVQRLYEVMGTPHPQQDAGIFLTMQHNLFLGQINQMLGVPQPGQESSFEIILCALQTIWHQQNRWAAPENFAQRQQRGREAGLHMYLAHLQHWIQRAEQELIQARDGNAQAGGQP</sequence>
<feature type="region of interest" description="Disordered" evidence="1">
    <location>
        <begin position="1"/>
        <end position="128"/>
    </location>
</feature>
<dbReference type="Proteomes" id="UP001203852">
    <property type="component" value="Unassembled WGS sequence"/>
</dbReference>
<feature type="compositionally biased region" description="Basic and acidic residues" evidence="1">
    <location>
        <begin position="104"/>
        <end position="116"/>
    </location>
</feature>
<accession>A0AAN6IDJ5</accession>
<reference evidence="2" key="1">
    <citation type="journal article" date="2022" name="bioRxiv">
        <title>Deciphering the potential niche of two novel black yeast fungi from a biological soil crust based on their genomes, phenotypes, and melanin regulation.</title>
        <authorList>
            <consortium name="DOE Joint Genome Institute"/>
            <person name="Carr E.C."/>
            <person name="Barton Q."/>
            <person name="Grambo S."/>
            <person name="Sullivan M."/>
            <person name="Renfro C.M."/>
            <person name="Kuo A."/>
            <person name="Pangilinan J."/>
            <person name="Lipzen A."/>
            <person name="Keymanesh K."/>
            <person name="Savage E."/>
            <person name="Barry K."/>
            <person name="Grigoriev I.V."/>
            <person name="Riekhof W.R."/>
            <person name="Harris S.S."/>
        </authorList>
    </citation>
    <scope>NUCLEOTIDE SEQUENCE</scope>
    <source>
        <strain evidence="2">JF 03-4F</strain>
    </source>
</reference>
<feature type="compositionally biased region" description="Basic and acidic residues" evidence="1">
    <location>
        <begin position="51"/>
        <end position="61"/>
    </location>
</feature>
<organism evidence="2 3">
    <name type="scientific">Exophiala viscosa</name>
    <dbReference type="NCBI Taxonomy" id="2486360"/>
    <lineage>
        <taxon>Eukaryota</taxon>
        <taxon>Fungi</taxon>
        <taxon>Dikarya</taxon>
        <taxon>Ascomycota</taxon>
        <taxon>Pezizomycotina</taxon>
        <taxon>Eurotiomycetes</taxon>
        <taxon>Chaetothyriomycetidae</taxon>
        <taxon>Chaetothyriales</taxon>
        <taxon>Herpotrichiellaceae</taxon>
        <taxon>Exophiala</taxon>
    </lineage>
</organism>
<feature type="compositionally biased region" description="Polar residues" evidence="1">
    <location>
        <begin position="22"/>
        <end position="39"/>
    </location>
</feature>
<evidence type="ECO:0000313" key="3">
    <source>
        <dbReference type="Proteomes" id="UP001203852"/>
    </source>
</evidence>
<feature type="compositionally biased region" description="Basic and acidic residues" evidence="1">
    <location>
        <begin position="242"/>
        <end position="272"/>
    </location>
</feature>
<feature type="compositionally biased region" description="Acidic residues" evidence="1">
    <location>
        <begin position="215"/>
        <end position="241"/>
    </location>
</feature>
<feature type="compositionally biased region" description="Polar residues" evidence="1">
    <location>
        <begin position="1"/>
        <end position="15"/>
    </location>
</feature>
<proteinExistence type="predicted"/>
<feature type="region of interest" description="Disordered" evidence="1">
    <location>
        <begin position="215"/>
        <end position="297"/>
    </location>
</feature>
<feature type="compositionally biased region" description="Basic and acidic residues" evidence="1">
    <location>
        <begin position="404"/>
        <end position="414"/>
    </location>
</feature>
<name>A0AAN6IDJ5_9EURO</name>